<accession>A0ACC6K129</accession>
<reference evidence="1" key="1">
    <citation type="submission" date="2023-07" db="EMBL/GenBank/DDBJ databases">
        <title>Sorghum-associated microbial communities from plants grown in Nebraska, USA.</title>
        <authorList>
            <person name="Schachtman D."/>
        </authorList>
    </citation>
    <scope>NUCLEOTIDE SEQUENCE</scope>
    <source>
        <strain evidence="1">BE56</strain>
    </source>
</reference>
<keyword evidence="2" id="KW-1185">Reference proteome</keyword>
<evidence type="ECO:0000313" key="1">
    <source>
        <dbReference type="EMBL" id="MDR6712153.1"/>
    </source>
</evidence>
<name>A0ACC6K129_9PSED</name>
<evidence type="ECO:0000313" key="2">
    <source>
        <dbReference type="Proteomes" id="UP001259587"/>
    </source>
</evidence>
<comment type="caution">
    <text evidence="1">The sequence shown here is derived from an EMBL/GenBank/DDBJ whole genome shotgun (WGS) entry which is preliminary data.</text>
</comment>
<sequence>MSQAPNSWTTAGLETCLDLYRIQPGVPAERAHEEISVLLGLVRYLTYEAEMEGDRLLLCAARYFSAFAKAIADDIENGKAEPTSPH</sequence>
<gene>
    <name evidence="1" type="ORF">J2W83_001748</name>
</gene>
<dbReference type="Proteomes" id="UP001259587">
    <property type="component" value="Unassembled WGS sequence"/>
</dbReference>
<organism evidence="1 2">
    <name type="scientific">Pseudomonas hunanensis</name>
    <dbReference type="NCBI Taxonomy" id="1247546"/>
    <lineage>
        <taxon>Bacteria</taxon>
        <taxon>Pseudomonadati</taxon>
        <taxon>Pseudomonadota</taxon>
        <taxon>Gammaproteobacteria</taxon>
        <taxon>Pseudomonadales</taxon>
        <taxon>Pseudomonadaceae</taxon>
        <taxon>Pseudomonas</taxon>
    </lineage>
</organism>
<dbReference type="EMBL" id="JAVDTH010000007">
    <property type="protein sequence ID" value="MDR6712153.1"/>
    <property type="molecule type" value="Genomic_DNA"/>
</dbReference>
<proteinExistence type="predicted"/>
<protein>
    <submittedName>
        <fullName evidence="1">Uncharacterized protein</fullName>
    </submittedName>
</protein>